<dbReference type="RefSeq" id="WP_143947259.1">
    <property type="nucleotide sequence ID" value="NZ_BAABMB010000001.1"/>
</dbReference>
<dbReference type="GO" id="GO:0016787">
    <property type="term" value="F:hydrolase activity"/>
    <property type="evidence" value="ECO:0007669"/>
    <property type="project" value="UniProtKB-KW"/>
</dbReference>
<dbReference type="GO" id="GO:0016020">
    <property type="term" value="C:membrane"/>
    <property type="evidence" value="ECO:0007669"/>
    <property type="project" value="TreeGrafter"/>
</dbReference>
<dbReference type="Gene3D" id="3.40.50.1820">
    <property type="entry name" value="alpha/beta hydrolase"/>
    <property type="match status" value="1"/>
</dbReference>
<dbReference type="InterPro" id="IPR050266">
    <property type="entry name" value="AB_hydrolase_sf"/>
</dbReference>
<keyword evidence="1 3" id="KW-0378">Hydrolase</keyword>
<dbReference type="PANTHER" id="PTHR43798:SF31">
    <property type="entry name" value="AB HYDROLASE SUPERFAMILY PROTEIN YCLE"/>
    <property type="match status" value="1"/>
</dbReference>
<keyword evidence="4" id="KW-1185">Reference proteome</keyword>
<gene>
    <name evidence="3" type="ORF">FOZ76_06125</name>
</gene>
<feature type="domain" description="AB hydrolase-1" evidence="2">
    <location>
        <begin position="21"/>
        <end position="258"/>
    </location>
</feature>
<evidence type="ECO:0000313" key="3">
    <source>
        <dbReference type="EMBL" id="TSH97304.1"/>
    </source>
</evidence>
<name>A0A556AWJ4_9BURK</name>
<dbReference type="OrthoDB" id="3663240at2"/>
<dbReference type="AlphaFoldDB" id="A0A556AWJ4"/>
<dbReference type="InterPro" id="IPR029058">
    <property type="entry name" value="AB_hydrolase_fold"/>
</dbReference>
<evidence type="ECO:0000256" key="1">
    <source>
        <dbReference type="ARBA" id="ARBA00022801"/>
    </source>
</evidence>
<comment type="caution">
    <text evidence="3">The sequence shown here is derived from an EMBL/GenBank/DDBJ whole genome shotgun (WGS) entry which is preliminary data.</text>
</comment>
<proteinExistence type="predicted"/>
<accession>A0A556AWJ4</accession>
<dbReference type="PANTHER" id="PTHR43798">
    <property type="entry name" value="MONOACYLGLYCEROL LIPASE"/>
    <property type="match status" value="1"/>
</dbReference>
<dbReference type="SUPFAM" id="SSF53474">
    <property type="entry name" value="alpha/beta-Hydrolases"/>
    <property type="match status" value="1"/>
</dbReference>
<evidence type="ECO:0000259" key="2">
    <source>
        <dbReference type="Pfam" id="PF00561"/>
    </source>
</evidence>
<sequence>MPYATATDGVRLFYESQGSGPAIVWVHEFAGDHRSWEPQLRHFAPHRRCVVFAARGYPPSDVPHELQAYSQAQAADDIVSVLDAAGIERAHIVGLSMGGFATLHVGLRHPARARSLVVAGVGYGAHPDEAAEFQALSVAAAQQFEALGSQAYAPTYAAGPARIPYQLKNPQGWAEFAARLGEHDATGAALTLRGVQARRPSLYALRDDLRGLQVPTLVVAGDQDDLTLPASLYLKATLPAAGLLVLPRTGHTINLEEPEAFNRAVADFIAAVEAQRWTPRDPRTRGPAMQVGEPQA</sequence>
<dbReference type="InterPro" id="IPR000073">
    <property type="entry name" value="AB_hydrolase_1"/>
</dbReference>
<evidence type="ECO:0000313" key="4">
    <source>
        <dbReference type="Proteomes" id="UP000318405"/>
    </source>
</evidence>
<reference evidence="3 4" key="1">
    <citation type="submission" date="2019-07" db="EMBL/GenBank/DDBJ databases">
        <title>Qingshengfaniella alkalisoli gen. nov., sp. nov., isolated from saline soil.</title>
        <authorList>
            <person name="Xu L."/>
            <person name="Huang X.-X."/>
            <person name="Sun J.-Q."/>
        </authorList>
    </citation>
    <scope>NUCLEOTIDE SEQUENCE [LARGE SCALE GENOMIC DNA]</scope>
    <source>
        <strain evidence="3 4">DSM 27279</strain>
    </source>
</reference>
<dbReference type="Proteomes" id="UP000318405">
    <property type="component" value="Unassembled WGS sequence"/>
</dbReference>
<dbReference type="Pfam" id="PF00561">
    <property type="entry name" value="Abhydrolase_1"/>
    <property type="match status" value="1"/>
</dbReference>
<organism evidence="3 4">
    <name type="scientific">Verticiella sediminum</name>
    <dbReference type="NCBI Taxonomy" id="1247510"/>
    <lineage>
        <taxon>Bacteria</taxon>
        <taxon>Pseudomonadati</taxon>
        <taxon>Pseudomonadota</taxon>
        <taxon>Betaproteobacteria</taxon>
        <taxon>Burkholderiales</taxon>
        <taxon>Alcaligenaceae</taxon>
        <taxon>Verticiella</taxon>
    </lineage>
</organism>
<dbReference type="EMBL" id="VLTJ01000010">
    <property type="protein sequence ID" value="TSH97304.1"/>
    <property type="molecule type" value="Genomic_DNA"/>
</dbReference>
<protein>
    <submittedName>
        <fullName evidence="3">Alpha/beta fold hydrolase</fullName>
    </submittedName>
</protein>